<dbReference type="EMBL" id="RCMK01000088">
    <property type="protein sequence ID" value="KAG2949546.1"/>
    <property type="molecule type" value="Genomic_DNA"/>
</dbReference>
<dbReference type="EMBL" id="MJFZ01000070">
    <property type="protein sequence ID" value="RAW39240.1"/>
    <property type="molecule type" value="Genomic_DNA"/>
</dbReference>
<feature type="region of interest" description="Disordered" evidence="9">
    <location>
        <begin position="893"/>
        <end position="940"/>
    </location>
</feature>
<feature type="chain" id="PRO_5039986017" description="G-protein coupled receptors family 3 profile domain-containing protein" evidence="11">
    <location>
        <begin position="16"/>
        <end position="940"/>
    </location>
</feature>
<evidence type="ECO:0000313" key="19">
    <source>
        <dbReference type="Proteomes" id="UP000251314"/>
    </source>
</evidence>
<feature type="transmembrane region" description="Helical" evidence="10">
    <location>
        <begin position="647"/>
        <end position="669"/>
    </location>
</feature>
<evidence type="ECO:0000256" key="9">
    <source>
        <dbReference type="SAM" id="MobiDB-lite"/>
    </source>
</evidence>
<keyword evidence="4" id="KW-0297">G-protein coupled receptor</keyword>
<keyword evidence="6" id="KW-0675">Receptor</keyword>
<keyword evidence="2 10" id="KW-0812">Transmembrane</keyword>
<name>A0A329SRB9_9STRA</name>
<evidence type="ECO:0000256" key="1">
    <source>
        <dbReference type="ARBA" id="ARBA00004141"/>
    </source>
</evidence>
<evidence type="ECO:0000256" key="4">
    <source>
        <dbReference type="ARBA" id="ARBA00023040"/>
    </source>
</evidence>
<feature type="compositionally biased region" description="Polar residues" evidence="9">
    <location>
        <begin position="893"/>
        <end position="905"/>
    </location>
</feature>
<evidence type="ECO:0000256" key="3">
    <source>
        <dbReference type="ARBA" id="ARBA00022989"/>
    </source>
</evidence>
<comment type="caution">
    <text evidence="18">The sequence shown here is derived from an EMBL/GenBank/DDBJ whole genome shotgun (WGS) entry which is preliminary data.</text>
</comment>
<feature type="transmembrane region" description="Helical" evidence="10">
    <location>
        <begin position="681"/>
        <end position="700"/>
    </location>
</feature>
<dbReference type="Proteomes" id="UP000735874">
    <property type="component" value="Unassembled WGS sequence"/>
</dbReference>
<evidence type="ECO:0000256" key="6">
    <source>
        <dbReference type="ARBA" id="ARBA00023170"/>
    </source>
</evidence>
<comment type="subcellular location">
    <subcellularLocation>
        <location evidence="1">Membrane</location>
        <topology evidence="1">Multi-pass membrane protein</topology>
    </subcellularLocation>
</comment>
<dbReference type="GO" id="GO:0004965">
    <property type="term" value="F:G protein-coupled GABA receptor activity"/>
    <property type="evidence" value="ECO:0007669"/>
    <property type="project" value="InterPro"/>
</dbReference>
<dbReference type="EMBL" id="RCML01000090">
    <property type="protein sequence ID" value="KAG2992179.1"/>
    <property type="molecule type" value="Genomic_DNA"/>
</dbReference>
<feature type="transmembrane region" description="Helical" evidence="10">
    <location>
        <begin position="807"/>
        <end position="829"/>
    </location>
</feature>
<keyword evidence="8" id="KW-0807">Transducer</keyword>
<feature type="transmembrane region" description="Helical" evidence="10">
    <location>
        <begin position="721"/>
        <end position="742"/>
    </location>
</feature>
<keyword evidence="19" id="KW-1185">Reference proteome</keyword>
<dbReference type="Proteomes" id="UP000774804">
    <property type="component" value="Unassembled WGS sequence"/>
</dbReference>
<evidence type="ECO:0000256" key="10">
    <source>
        <dbReference type="SAM" id="Phobius"/>
    </source>
</evidence>
<dbReference type="STRING" id="29920.A0A329SRB9"/>
<evidence type="ECO:0000313" key="15">
    <source>
        <dbReference type="EMBL" id="KAG2949546.1"/>
    </source>
</evidence>
<accession>A0A329SRB9</accession>
<feature type="transmembrane region" description="Helical" evidence="10">
    <location>
        <begin position="835"/>
        <end position="857"/>
    </location>
</feature>
<dbReference type="EMBL" id="RCMG01000097">
    <property type="protein sequence ID" value="KAG2863746.1"/>
    <property type="molecule type" value="Genomic_DNA"/>
</dbReference>
<gene>
    <name evidence="18" type="ORF">PC110_g4534</name>
    <name evidence="13" type="ORF">PC113_g5169</name>
    <name evidence="14" type="ORF">PC115_g16646</name>
    <name evidence="15" type="ORF">PC117_g5134</name>
    <name evidence="16" type="ORF">PC118_g4692</name>
    <name evidence="17" type="ORF">PC129_g3508</name>
</gene>
<dbReference type="PANTHER" id="PTHR10519:SF20">
    <property type="entry name" value="G-PROTEIN COUPLED RECEPTOR 156-RELATED"/>
    <property type="match status" value="1"/>
</dbReference>
<dbReference type="CDD" id="cd15047">
    <property type="entry name" value="7tmC_GABA-B-like"/>
    <property type="match status" value="1"/>
</dbReference>
<evidence type="ECO:0000259" key="12">
    <source>
        <dbReference type="PROSITE" id="PS50259"/>
    </source>
</evidence>
<evidence type="ECO:0000256" key="11">
    <source>
        <dbReference type="SAM" id="SignalP"/>
    </source>
</evidence>
<proteinExistence type="predicted"/>
<keyword evidence="5 10" id="KW-0472">Membrane</keyword>
<evidence type="ECO:0000313" key="13">
    <source>
        <dbReference type="EMBL" id="KAG2863746.1"/>
    </source>
</evidence>
<feature type="transmembrane region" description="Helical" evidence="10">
    <location>
        <begin position="771"/>
        <end position="795"/>
    </location>
</feature>
<feature type="domain" description="G-protein coupled receptors family 3 profile" evidence="12">
    <location>
        <begin position="615"/>
        <end position="863"/>
    </location>
</feature>
<keyword evidence="3 10" id="KW-1133">Transmembrane helix</keyword>
<evidence type="ECO:0000256" key="2">
    <source>
        <dbReference type="ARBA" id="ARBA00022692"/>
    </source>
</evidence>
<dbReference type="VEuPathDB" id="FungiDB:PC110_g4534"/>
<evidence type="ECO:0000313" key="18">
    <source>
        <dbReference type="EMBL" id="RAW39240.1"/>
    </source>
</evidence>
<dbReference type="GO" id="GO:0038039">
    <property type="term" value="C:G protein-coupled receptor heterodimeric complex"/>
    <property type="evidence" value="ECO:0007669"/>
    <property type="project" value="TreeGrafter"/>
</dbReference>
<dbReference type="Pfam" id="PF00003">
    <property type="entry name" value="7tm_3"/>
    <property type="match status" value="1"/>
</dbReference>
<evidence type="ECO:0000256" key="5">
    <source>
        <dbReference type="ARBA" id="ARBA00023136"/>
    </source>
</evidence>
<dbReference type="PANTHER" id="PTHR10519">
    <property type="entry name" value="GABA-B RECEPTOR"/>
    <property type="match status" value="1"/>
</dbReference>
<dbReference type="Proteomes" id="UP000736787">
    <property type="component" value="Unassembled WGS sequence"/>
</dbReference>
<evidence type="ECO:0000256" key="7">
    <source>
        <dbReference type="ARBA" id="ARBA00023180"/>
    </source>
</evidence>
<dbReference type="EMBL" id="RCMV01000072">
    <property type="protein sequence ID" value="KAG3225861.1"/>
    <property type="molecule type" value="Genomic_DNA"/>
</dbReference>
<evidence type="ECO:0000313" key="17">
    <source>
        <dbReference type="EMBL" id="KAG3225861.1"/>
    </source>
</evidence>
<protein>
    <recommendedName>
        <fullName evidence="12">G-protein coupled receptors family 3 profile domain-containing protein</fullName>
    </recommendedName>
</protein>
<feature type="signal peptide" evidence="11">
    <location>
        <begin position="1"/>
        <end position="15"/>
    </location>
</feature>
<feature type="transmembrane region" description="Helical" evidence="10">
    <location>
        <begin position="613"/>
        <end position="635"/>
    </location>
</feature>
<dbReference type="InterPro" id="IPR017978">
    <property type="entry name" value="GPCR_3_C"/>
</dbReference>
<keyword evidence="7" id="KW-0325">Glycoprotein</keyword>
<dbReference type="PROSITE" id="PS50259">
    <property type="entry name" value="G_PROTEIN_RECEP_F3_4"/>
    <property type="match status" value="1"/>
</dbReference>
<reference evidence="17" key="2">
    <citation type="submission" date="2018-05" db="EMBL/GenBank/DDBJ databases">
        <title>Effector identification in a new, highly contiguous assembly of the strawberry crown rot pathogen Phytophthora cactorum.</title>
        <authorList>
            <person name="Armitage A.D."/>
            <person name="Nellist C.F."/>
            <person name="Bates H."/>
            <person name="Vickerstaff R.J."/>
            <person name="Harrison R.J."/>
        </authorList>
    </citation>
    <scope>NUCLEOTIDE SEQUENCE</scope>
    <source>
        <strain evidence="13">15-7</strain>
        <strain evidence="14">4032</strain>
        <strain evidence="15">4040</strain>
        <strain evidence="16">P415</strain>
        <strain evidence="17">P421</strain>
    </source>
</reference>
<sequence length="940" mass="103727">MMWLVLFAVLSGGWCHQLVIAGKYSVGPNHYLGTCLDSAWVTQMETEMGVSSKARDSSGRLINPFLQPALKYPRYTVDDPRTSSGKAFSDSCMPKDNVFYGADQDTDGNNRGNVNGTLVLDVGDWDTHWLSSFVVAILAEEVVGYKVSISVGGASADVTQRMSSARTGVCTPTHFNAEVWSSGTISGLRVYFNESYLVGGIGYFGLSGLYTTHQFVLDGATATPPYFPGYWMHYKMSDTLIDQLDVVSFKNDANFYPPAKNYCPDGFLGCENYCSKSHACTERENAGNGGKCLVVAMMTPYFDQGYFQAVLSNLEIPAYFCFIGYGGVNKYAADAAANGKPVLFYHYEPDLFHIRHKGEFDRVFLPRTDPERVKLSTGGYGEHGYGDKTDNPVNVDYPSLQLTKFAASIVKNLPAGSLLSKITLADTDINSLMTEYVTVSNDVAEPSPYFRAACNWVKENYITWSDWIDRPPLCIFEDHIISQVTGCGNDSSVREIKFSWKSPNPGNAALPNDCDGGVSTLPETIATSRSCDWIFENRRTWTSWIEEKPECDPTFYYYSVSVCDSDALRTVEYFWKLPNASHPQYSAECLDGDNLPETLTIDCEYMPTSSPSFAAMTVFAAIVAVLLVAAILLVVKNRNAPIIRRSQYEMLLLMIFGGFFTTGAAVAYAGKPTRTLCGIRPVLICMGFTTIFGALVIKSLRVYRVFMKAAMKRVKVTLLKILKILSIFYIGDIVIFVAWFAADFPEPTITTKAATEFRGTVDRISCSSSSFIFTALLIFWKAILLMLGLYLSFLIRNVSVDFQESPWIFGSVVVVLVGCLVIMPMSYLVDMRASTYYVLLACCLIICTVLIMCLMLVPKLFRLKEAASSASSGTSGAGSAKSRNSMVHTKPIASNLTDITETENGVPQDAPRKLSQYQVRPLDRTIDKKHSSSGDNGTST</sequence>
<evidence type="ECO:0000313" key="14">
    <source>
        <dbReference type="EMBL" id="KAG2899113.1"/>
    </source>
</evidence>
<dbReference type="Proteomes" id="UP000697107">
    <property type="component" value="Unassembled WGS sequence"/>
</dbReference>
<dbReference type="EMBL" id="RCMI01000742">
    <property type="protein sequence ID" value="KAG2899113.1"/>
    <property type="molecule type" value="Genomic_DNA"/>
</dbReference>
<reference evidence="18 19" key="1">
    <citation type="submission" date="2018-01" db="EMBL/GenBank/DDBJ databases">
        <title>Draft genome of the strawberry crown rot pathogen Phytophthora cactorum.</title>
        <authorList>
            <person name="Armitage A.D."/>
            <person name="Lysoe E."/>
            <person name="Nellist C.F."/>
            <person name="Harrison R.J."/>
            <person name="Brurberg M.B."/>
        </authorList>
    </citation>
    <scope>NUCLEOTIDE SEQUENCE [LARGE SCALE GENOMIC DNA]</scope>
    <source>
        <strain evidence="18 19">10300</strain>
    </source>
</reference>
<keyword evidence="11" id="KW-0732">Signal</keyword>
<evidence type="ECO:0000256" key="8">
    <source>
        <dbReference type="ARBA" id="ARBA00023224"/>
    </source>
</evidence>
<dbReference type="AlphaFoldDB" id="A0A329SRB9"/>
<dbReference type="OrthoDB" id="2150267at2759"/>
<organism evidence="18 19">
    <name type="scientific">Phytophthora cactorum</name>
    <dbReference type="NCBI Taxonomy" id="29920"/>
    <lineage>
        <taxon>Eukaryota</taxon>
        <taxon>Sar</taxon>
        <taxon>Stramenopiles</taxon>
        <taxon>Oomycota</taxon>
        <taxon>Peronosporomycetes</taxon>
        <taxon>Peronosporales</taxon>
        <taxon>Peronosporaceae</taxon>
        <taxon>Phytophthora</taxon>
    </lineage>
</organism>
<dbReference type="Proteomes" id="UP000760860">
    <property type="component" value="Unassembled WGS sequence"/>
</dbReference>
<feature type="compositionally biased region" description="Basic and acidic residues" evidence="9">
    <location>
        <begin position="921"/>
        <end position="932"/>
    </location>
</feature>
<dbReference type="Proteomes" id="UP000251314">
    <property type="component" value="Unassembled WGS sequence"/>
</dbReference>
<dbReference type="InterPro" id="IPR002455">
    <property type="entry name" value="GPCR3_GABA-B"/>
</dbReference>
<evidence type="ECO:0000313" key="16">
    <source>
        <dbReference type="EMBL" id="KAG2992179.1"/>
    </source>
</evidence>